<accession>A0A660SE61</accession>
<dbReference type="InterPro" id="IPR013783">
    <property type="entry name" value="Ig-like_fold"/>
</dbReference>
<organism evidence="1 2">
    <name type="scientific">candidate division WOR-3 bacterium</name>
    <dbReference type="NCBI Taxonomy" id="2052148"/>
    <lineage>
        <taxon>Bacteria</taxon>
        <taxon>Bacteria division WOR-3</taxon>
    </lineage>
</organism>
<dbReference type="Gene3D" id="2.60.40.10">
    <property type="entry name" value="Immunoglobulins"/>
    <property type="match status" value="2"/>
</dbReference>
<dbReference type="EMBL" id="QNBE01000107">
    <property type="protein sequence ID" value="RKX69084.1"/>
    <property type="molecule type" value="Genomic_DNA"/>
</dbReference>
<reference evidence="1 2" key="1">
    <citation type="submission" date="2018-06" db="EMBL/GenBank/DDBJ databases">
        <title>Extensive metabolic versatility and redundancy in microbially diverse, dynamic hydrothermal sediments.</title>
        <authorList>
            <person name="Dombrowski N."/>
            <person name="Teske A."/>
            <person name="Baker B.J."/>
        </authorList>
    </citation>
    <scope>NUCLEOTIDE SEQUENCE [LARGE SCALE GENOMIC DNA]</scope>
    <source>
        <strain evidence="1">B36_G15</strain>
    </source>
</reference>
<evidence type="ECO:0008006" key="3">
    <source>
        <dbReference type="Google" id="ProtNLM"/>
    </source>
</evidence>
<proteinExistence type="predicted"/>
<evidence type="ECO:0000313" key="2">
    <source>
        <dbReference type="Proteomes" id="UP000268469"/>
    </source>
</evidence>
<gene>
    <name evidence="1" type="ORF">DRP53_09230</name>
</gene>
<sequence length="350" mass="39585">MRYLLIALFVLTGCFRDHPPEVRIISPSDGERVIGPVIIQATARDDYGISHLRFFVGDSLIGVDSSSPYLACWETDSLPDQKTFTITAEGLDRSGQPGRDEILLIVDHSLRPPTVESFDTGEVRSTSIWLHWQVTGEESVRVYRSIAPGIDTIDDLIATLPEGTDSFHDLWLEQDYNYYYMILPVDQEHQTARSKIVKVKTAVSQTITWIPGVNGWPRDGPYDRASSPEELLTLLGDSAHSYIEAGFIDFTRQRFKGRLESFSPDTSRLSLYLFDMEDSIRARVVYDLVDPGNTIPYDSVGDEARYRFDNREAMLDFRKQNGFVRIIIDSGLPPAVKILKTFAQYVAAMI</sequence>
<evidence type="ECO:0000313" key="1">
    <source>
        <dbReference type="EMBL" id="RKX69084.1"/>
    </source>
</evidence>
<protein>
    <recommendedName>
        <fullName evidence="3">Cadherin domain-containing protein</fullName>
    </recommendedName>
</protein>
<dbReference type="AlphaFoldDB" id="A0A660SE61"/>
<name>A0A660SE61_UNCW3</name>
<comment type="caution">
    <text evidence="1">The sequence shown here is derived from an EMBL/GenBank/DDBJ whole genome shotgun (WGS) entry which is preliminary data.</text>
</comment>
<dbReference type="Pfam" id="PF17957">
    <property type="entry name" value="Big_7"/>
    <property type="match status" value="1"/>
</dbReference>
<dbReference type="Proteomes" id="UP000268469">
    <property type="component" value="Unassembled WGS sequence"/>
</dbReference>